<evidence type="ECO:0000313" key="1">
    <source>
        <dbReference type="EMBL" id="MCU4752388.1"/>
    </source>
</evidence>
<dbReference type="Proteomes" id="UP001321047">
    <property type="component" value="Unassembled WGS sequence"/>
</dbReference>
<evidence type="ECO:0000313" key="2">
    <source>
        <dbReference type="Proteomes" id="UP001321047"/>
    </source>
</evidence>
<comment type="caution">
    <text evidence="1">The sequence shown here is derived from an EMBL/GenBank/DDBJ whole genome shotgun (WGS) entry which is preliminary data.</text>
</comment>
<dbReference type="AlphaFoldDB" id="A0AAP2Z8S5"/>
<gene>
    <name evidence="1" type="ORF">OB919_10375</name>
</gene>
<proteinExistence type="predicted"/>
<organism evidence="1 2">
    <name type="scientific">Natronosalvus hydrolyticus</name>
    <dbReference type="NCBI Taxonomy" id="2979988"/>
    <lineage>
        <taxon>Archaea</taxon>
        <taxon>Methanobacteriati</taxon>
        <taxon>Methanobacteriota</taxon>
        <taxon>Stenosarchaea group</taxon>
        <taxon>Halobacteria</taxon>
        <taxon>Halobacteriales</taxon>
        <taxon>Natrialbaceae</taxon>
        <taxon>Natronosalvus</taxon>
    </lineage>
</organism>
<keyword evidence="2" id="KW-1185">Reference proteome</keyword>
<name>A0AAP2Z8S5_9EURY</name>
<accession>A0AAP2Z8S5</accession>
<protein>
    <submittedName>
        <fullName evidence="1">Uncharacterized protein</fullName>
    </submittedName>
</protein>
<dbReference type="RefSeq" id="WP_342808728.1">
    <property type="nucleotide sequence ID" value="NZ_JAOPJZ010000006.1"/>
</dbReference>
<reference evidence="1 2" key="1">
    <citation type="submission" date="2022-09" db="EMBL/GenBank/DDBJ databases">
        <title>Enrichment on poylsaccharides allowed isolation of novel metabolic and taxonomic groups of Haloarchaea.</title>
        <authorList>
            <person name="Sorokin D.Y."/>
            <person name="Elcheninov A.G."/>
            <person name="Khizhniak T.V."/>
            <person name="Kolganova T.V."/>
            <person name="Kublanov I.V."/>
        </authorList>
    </citation>
    <scope>NUCLEOTIDE SEQUENCE [LARGE SCALE GENOMIC DNA]</scope>
    <source>
        <strain evidence="1 2">AArc-curdl1</strain>
    </source>
</reference>
<sequence length="61" mass="6858">MSYEVNSESRHIHLDFYSIRPGFQHLADVIQDIEMAMRPSSGNKTEAGALRVAFYGIEEAA</sequence>
<dbReference type="EMBL" id="JAOPJZ010000006">
    <property type="protein sequence ID" value="MCU4752388.1"/>
    <property type="molecule type" value="Genomic_DNA"/>
</dbReference>